<evidence type="ECO:0000256" key="1">
    <source>
        <dbReference type="ARBA" id="ARBA00004123"/>
    </source>
</evidence>
<keyword evidence="7" id="KW-0805">Transcription regulation</keyword>
<feature type="compositionally biased region" description="Basic and acidic residues" evidence="11">
    <location>
        <begin position="218"/>
        <end position="236"/>
    </location>
</feature>
<dbReference type="PANTHER" id="PTHR23235:SF166">
    <property type="entry name" value="DENDRITIC ARBOR REDUCTION PROTEIN 1"/>
    <property type="match status" value="1"/>
</dbReference>
<dbReference type="SUPFAM" id="SSF57667">
    <property type="entry name" value="beta-beta-alpha zinc fingers"/>
    <property type="match status" value="1"/>
</dbReference>
<feature type="region of interest" description="Disordered" evidence="11">
    <location>
        <begin position="363"/>
        <end position="527"/>
    </location>
</feature>
<evidence type="ECO:0000256" key="5">
    <source>
        <dbReference type="ARBA" id="ARBA00022771"/>
    </source>
</evidence>
<organism evidence="13 14">
    <name type="scientific">Heliocybe sulcata</name>
    <dbReference type="NCBI Taxonomy" id="5364"/>
    <lineage>
        <taxon>Eukaryota</taxon>
        <taxon>Fungi</taxon>
        <taxon>Dikarya</taxon>
        <taxon>Basidiomycota</taxon>
        <taxon>Agaricomycotina</taxon>
        <taxon>Agaricomycetes</taxon>
        <taxon>Gloeophyllales</taxon>
        <taxon>Gloeophyllaceae</taxon>
        <taxon>Heliocybe</taxon>
    </lineage>
</organism>
<evidence type="ECO:0000256" key="2">
    <source>
        <dbReference type="ARBA" id="ARBA00006991"/>
    </source>
</evidence>
<proteinExistence type="inferred from homology"/>
<name>A0A5C3NI67_9AGAM</name>
<dbReference type="GO" id="GO:0000978">
    <property type="term" value="F:RNA polymerase II cis-regulatory region sequence-specific DNA binding"/>
    <property type="evidence" value="ECO:0007669"/>
    <property type="project" value="TreeGrafter"/>
</dbReference>
<keyword evidence="3" id="KW-0479">Metal-binding</keyword>
<dbReference type="EMBL" id="ML213507">
    <property type="protein sequence ID" value="TFK53281.1"/>
    <property type="molecule type" value="Genomic_DNA"/>
</dbReference>
<evidence type="ECO:0000256" key="6">
    <source>
        <dbReference type="ARBA" id="ARBA00022833"/>
    </source>
</evidence>
<evidence type="ECO:0000256" key="10">
    <source>
        <dbReference type="PROSITE-ProRule" id="PRU00042"/>
    </source>
</evidence>
<keyword evidence="5 10" id="KW-0863">Zinc-finger</keyword>
<keyword evidence="14" id="KW-1185">Reference proteome</keyword>
<evidence type="ECO:0000256" key="3">
    <source>
        <dbReference type="ARBA" id="ARBA00022723"/>
    </source>
</evidence>
<feature type="region of interest" description="Disordered" evidence="11">
    <location>
        <begin position="33"/>
        <end position="151"/>
    </location>
</feature>
<feature type="compositionally biased region" description="Low complexity" evidence="11">
    <location>
        <begin position="429"/>
        <end position="449"/>
    </location>
</feature>
<evidence type="ECO:0000313" key="14">
    <source>
        <dbReference type="Proteomes" id="UP000305948"/>
    </source>
</evidence>
<dbReference type="Pfam" id="PF00096">
    <property type="entry name" value="zf-C2H2"/>
    <property type="match status" value="2"/>
</dbReference>
<comment type="subcellular location">
    <subcellularLocation>
        <location evidence="1">Nucleus</location>
    </subcellularLocation>
</comment>
<keyword evidence="6" id="KW-0862">Zinc</keyword>
<evidence type="ECO:0000313" key="13">
    <source>
        <dbReference type="EMBL" id="TFK53281.1"/>
    </source>
</evidence>
<dbReference type="GO" id="GO:0000981">
    <property type="term" value="F:DNA-binding transcription factor activity, RNA polymerase II-specific"/>
    <property type="evidence" value="ECO:0007669"/>
    <property type="project" value="TreeGrafter"/>
</dbReference>
<evidence type="ECO:0000256" key="11">
    <source>
        <dbReference type="SAM" id="MobiDB-lite"/>
    </source>
</evidence>
<feature type="compositionally biased region" description="Low complexity" evidence="11">
    <location>
        <begin position="33"/>
        <end position="49"/>
    </location>
</feature>
<feature type="domain" description="C2H2-type" evidence="12">
    <location>
        <begin position="307"/>
        <end position="334"/>
    </location>
</feature>
<evidence type="ECO:0000259" key="12">
    <source>
        <dbReference type="PROSITE" id="PS50157"/>
    </source>
</evidence>
<dbReference type="PROSITE" id="PS00028">
    <property type="entry name" value="ZINC_FINGER_C2H2_1"/>
    <property type="match status" value="2"/>
</dbReference>
<feature type="region of interest" description="Disordered" evidence="11">
    <location>
        <begin position="281"/>
        <end position="308"/>
    </location>
</feature>
<dbReference type="InterPro" id="IPR013087">
    <property type="entry name" value="Znf_C2H2_type"/>
</dbReference>
<gene>
    <name evidence="13" type="ORF">OE88DRAFT_1655394</name>
</gene>
<evidence type="ECO:0000256" key="8">
    <source>
        <dbReference type="ARBA" id="ARBA00023163"/>
    </source>
</evidence>
<dbReference type="AlphaFoldDB" id="A0A5C3NI67"/>
<reference evidence="13 14" key="1">
    <citation type="journal article" date="2019" name="Nat. Ecol. Evol.">
        <title>Megaphylogeny resolves global patterns of mushroom evolution.</title>
        <authorList>
            <person name="Varga T."/>
            <person name="Krizsan K."/>
            <person name="Foldi C."/>
            <person name="Dima B."/>
            <person name="Sanchez-Garcia M."/>
            <person name="Sanchez-Ramirez S."/>
            <person name="Szollosi G.J."/>
            <person name="Szarkandi J.G."/>
            <person name="Papp V."/>
            <person name="Albert L."/>
            <person name="Andreopoulos W."/>
            <person name="Angelini C."/>
            <person name="Antonin V."/>
            <person name="Barry K.W."/>
            <person name="Bougher N.L."/>
            <person name="Buchanan P."/>
            <person name="Buyck B."/>
            <person name="Bense V."/>
            <person name="Catcheside P."/>
            <person name="Chovatia M."/>
            <person name="Cooper J."/>
            <person name="Damon W."/>
            <person name="Desjardin D."/>
            <person name="Finy P."/>
            <person name="Geml J."/>
            <person name="Haridas S."/>
            <person name="Hughes K."/>
            <person name="Justo A."/>
            <person name="Karasinski D."/>
            <person name="Kautmanova I."/>
            <person name="Kiss B."/>
            <person name="Kocsube S."/>
            <person name="Kotiranta H."/>
            <person name="LaButti K.M."/>
            <person name="Lechner B.E."/>
            <person name="Liimatainen K."/>
            <person name="Lipzen A."/>
            <person name="Lukacs Z."/>
            <person name="Mihaltcheva S."/>
            <person name="Morgado L.N."/>
            <person name="Niskanen T."/>
            <person name="Noordeloos M.E."/>
            <person name="Ohm R.A."/>
            <person name="Ortiz-Santana B."/>
            <person name="Ovrebo C."/>
            <person name="Racz N."/>
            <person name="Riley R."/>
            <person name="Savchenko A."/>
            <person name="Shiryaev A."/>
            <person name="Soop K."/>
            <person name="Spirin V."/>
            <person name="Szebenyi C."/>
            <person name="Tomsovsky M."/>
            <person name="Tulloss R.E."/>
            <person name="Uehling J."/>
            <person name="Grigoriev I.V."/>
            <person name="Vagvolgyi C."/>
            <person name="Papp T."/>
            <person name="Martin F.M."/>
            <person name="Miettinen O."/>
            <person name="Hibbett D.S."/>
            <person name="Nagy L.G."/>
        </authorList>
    </citation>
    <scope>NUCLEOTIDE SEQUENCE [LARGE SCALE GENOMIC DNA]</scope>
    <source>
        <strain evidence="13 14">OMC1185</strain>
    </source>
</reference>
<feature type="compositionally biased region" description="Low complexity" evidence="11">
    <location>
        <begin position="485"/>
        <end position="514"/>
    </location>
</feature>
<feature type="region of interest" description="Disordered" evidence="11">
    <location>
        <begin position="200"/>
        <end position="269"/>
    </location>
</feature>
<evidence type="ECO:0000256" key="9">
    <source>
        <dbReference type="ARBA" id="ARBA00023242"/>
    </source>
</evidence>
<keyword evidence="8" id="KW-0804">Transcription</keyword>
<dbReference type="PROSITE" id="PS50157">
    <property type="entry name" value="ZINC_FINGER_C2H2_2"/>
    <property type="match status" value="2"/>
</dbReference>
<dbReference type="InterPro" id="IPR036236">
    <property type="entry name" value="Znf_C2H2_sf"/>
</dbReference>
<evidence type="ECO:0000256" key="7">
    <source>
        <dbReference type="ARBA" id="ARBA00023015"/>
    </source>
</evidence>
<dbReference type="GO" id="GO:0005634">
    <property type="term" value="C:nucleus"/>
    <property type="evidence" value="ECO:0007669"/>
    <property type="project" value="UniProtKB-SubCell"/>
</dbReference>
<feature type="compositionally biased region" description="Low complexity" evidence="11">
    <location>
        <begin position="369"/>
        <end position="382"/>
    </location>
</feature>
<dbReference type="GO" id="GO:0008270">
    <property type="term" value="F:zinc ion binding"/>
    <property type="evidence" value="ECO:0007669"/>
    <property type="project" value="UniProtKB-KW"/>
</dbReference>
<accession>A0A5C3NI67</accession>
<dbReference type="Proteomes" id="UP000305948">
    <property type="component" value="Unassembled WGS sequence"/>
</dbReference>
<protein>
    <recommendedName>
        <fullName evidence="12">C2H2-type domain-containing protein</fullName>
    </recommendedName>
</protein>
<dbReference type="PANTHER" id="PTHR23235">
    <property type="entry name" value="KRUEPPEL-LIKE TRANSCRIPTION FACTOR"/>
    <property type="match status" value="1"/>
</dbReference>
<sequence>MSVNERGTSHSSKVLLPSIRELFPEQYAAPIPVSNAAPSMSPSSAAKLATPHNKSVDSRTGYGVRPVRPTLPSLDVSFKLSAPHGSAHDASGRHRASRPSSGYSDLPPAVDKRRSADADLYGSRSPVSPSSMPHAIEHPDRRARPPSHSFTLLRSDPMTASLEHVASSANLQDLAPHQSPASSGIQVTPAGVKAAPSFRVAMQPPAGSPPLSKPKKKVLLDNKSIHVDSREGDVKRGRPVAAAVPRDRSPQIPTSDHTQRLPSVSSVPQPTSFTYTFDIHTSSSRHSDGMAGDADGRPGSPRGGRRHTCQICNKRFNRPSSLRIHETTHTGVKPFQCQWPGCGRLFNVNSNMRRHYRNHVNAKPMPKIASQSANATQSSQDSDYYAMQDDHGDHMSSDGYESSQESRMDVDELSDSEDELDEDMDVDSRSAVSRVSRSSRTSSASWAAVPDSRYTESHSRSFAPSFSQSHVRYAVSNSRDDESRTPSPTSSATPTGSSSSASASTPPTSISPPAERLLANLKPASFD</sequence>
<dbReference type="FunFam" id="3.30.160.60:FF:000193">
    <property type="entry name" value="Zinc finger protein 300"/>
    <property type="match status" value="1"/>
</dbReference>
<dbReference type="OrthoDB" id="6077919at2759"/>
<dbReference type="STRING" id="5364.A0A5C3NI67"/>
<evidence type="ECO:0000256" key="4">
    <source>
        <dbReference type="ARBA" id="ARBA00022737"/>
    </source>
</evidence>
<feature type="domain" description="C2H2-type" evidence="12">
    <location>
        <begin position="335"/>
        <end position="364"/>
    </location>
</feature>
<dbReference type="Gene3D" id="3.30.160.60">
    <property type="entry name" value="Classic Zinc Finger"/>
    <property type="match status" value="2"/>
</dbReference>
<feature type="compositionally biased region" description="Acidic residues" evidence="11">
    <location>
        <begin position="411"/>
        <end position="425"/>
    </location>
</feature>
<keyword evidence="4" id="KW-0677">Repeat</keyword>
<feature type="compositionally biased region" description="Polar residues" evidence="11">
    <location>
        <begin position="460"/>
        <end position="470"/>
    </location>
</feature>
<feature type="compositionally biased region" description="Polar residues" evidence="11">
    <location>
        <begin position="251"/>
        <end position="269"/>
    </location>
</feature>
<comment type="similarity">
    <text evidence="2">Belongs to the krueppel C2H2-type zinc-finger protein family.</text>
</comment>
<dbReference type="SMART" id="SM00355">
    <property type="entry name" value="ZnF_C2H2"/>
    <property type="match status" value="2"/>
</dbReference>
<keyword evidence="9" id="KW-0539">Nucleus</keyword>